<organism evidence="1 2">
    <name type="scientific">Arthrobacter cryoconiti</name>
    <dbReference type="NCBI Taxonomy" id="748907"/>
    <lineage>
        <taxon>Bacteria</taxon>
        <taxon>Bacillati</taxon>
        <taxon>Actinomycetota</taxon>
        <taxon>Actinomycetes</taxon>
        <taxon>Micrococcales</taxon>
        <taxon>Micrococcaceae</taxon>
        <taxon>Arthrobacter</taxon>
    </lineage>
</organism>
<accession>A0ABV8QWM6</accession>
<proteinExistence type="predicted"/>
<keyword evidence="2" id="KW-1185">Reference proteome</keyword>
<dbReference type="EMBL" id="JBHSCQ010000004">
    <property type="protein sequence ID" value="MFC4264564.1"/>
    <property type="molecule type" value="Genomic_DNA"/>
</dbReference>
<name>A0ABV8QWM6_9MICC</name>
<comment type="caution">
    <text evidence="1">The sequence shown here is derived from an EMBL/GenBank/DDBJ whole genome shotgun (WGS) entry which is preliminary data.</text>
</comment>
<evidence type="ECO:0000313" key="1">
    <source>
        <dbReference type="EMBL" id="MFC4264564.1"/>
    </source>
</evidence>
<reference evidence="2" key="1">
    <citation type="journal article" date="2019" name="Int. J. Syst. Evol. Microbiol.">
        <title>The Global Catalogue of Microorganisms (GCM) 10K type strain sequencing project: providing services to taxonomists for standard genome sequencing and annotation.</title>
        <authorList>
            <consortium name="The Broad Institute Genomics Platform"/>
            <consortium name="The Broad Institute Genome Sequencing Center for Infectious Disease"/>
            <person name="Wu L."/>
            <person name="Ma J."/>
        </authorList>
    </citation>
    <scope>NUCLEOTIDE SEQUENCE [LARGE SCALE GENOMIC DNA]</scope>
    <source>
        <strain evidence="2">CGMCC 1.10698</strain>
    </source>
</reference>
<dbReference type="Proteomes" id="UP001595773">
    <property type="component" value="Unassembled WGS sequence"/>
</dbReference>
<sequence>MPDMTDILTAHQYAFIEYDDSGDAYFGCKCGDEQQEDDQHEDMGDWHAAHVAAALETAGYGKVTGEKEWGVRRVGYSAVRPHATESSARWIVDECQMQGHPEELVSRTVTAWKKEA</sequence>
<evidence type="ECO:0000313" key="2">
    <source>
        <dbReference type="Proteomes" id="UP001595773"/>
    </source>
</evidence>
<protein>
    <submittedName>
        <fullName evidence="1">Uncharacterized protein</fullName>
    </submittedName>
</protein>
<dbReference type="RefSeq" id="WP_230067738.1">
    <property type="nucleotide sequence ID" value="NZ_BAABLL010000001.1"/>
</dbReference>
<gene>
    <name evidence="1" type="ORF">ACFOW9_03005</name>
</gene>